<dbReference type="Proteomes" id="UP000487350">
    <property type="component" value="Unassembled WGS sequence"/>
</dbReference>
<dbReference type="Pfam" id="PF00392">
    <property type="entry name" value="GntR"/>
    <property type="match status" value="1"/>
</dbReference>
<dbReference type="SUPFAM" id="SSF48008">
    <property type="entry name" value="GntR ligand-binding domain-like"/>
    <property type="match status" value="1"/>
</dbReference>
<evidence type="ECO:0000313" key="6">
    <source>
        <dbReference type="EMBL" id="MRD46956.1"/>
    </source>
</evidence>
<dbReference type="EMBL" id="WJBU01000005">
    <property type="protein sequence ID" value="MRD46956.1"/>
    <property type="molecule type" value="Genomic_DNA"/>
</dbReference>
<feature type="region of interest" description="Disordered" evidence="4">
    <location>
        <begin position="217"/>
        <end position="245"/>
    </location>
</feature>
<dbReference type="NCBIfam" id="TIGR03338">
    <property type="entry name" value="phnR_burk"/>
    <property type="match status" value="1"/>
</dbReference>
<evidence type="ECO:0000259" key="5">
    <source>
        <dbReference type="PROSITE" id="PS50949"/>
    </source>
</evidence>
<keyword evidence="3" id="KW-0804">Transcription</keyword>
<dbReference type="Gene3D" id="1.10.10.10">
    <property type="entry name" value="Winged helix-like DNA-binding domain superfamily/Winged helix DNA-binding domain"/>
    <property type="match status" value="1"/>
</dbReference>
<dbReference type="AlphaFoldDB" id="A0A844B6G8"/>
<dbReference type="RefSeq" id="WP_153584276.1">
    <property type="nucleotide sequence ID" value="NZ_WJBU01000005.1"/>
</dbReference>
<dbReference type="InterPro" id="IPR008920">
    <property type="entry name" value="TF_FadR/GntR_C"/>
</dbReference>
<dbReference type="Gene3D" id="1.20.120.530">
    <property type="entry name" value="GntR ligand-binding domain-like"/>
    <property type="match status" value="1"/>
</dbReference>
<dbReference type="PANTHER" id="PTHR43537:SF24">
    <property type="entry name" value="GLUCONATE OPERON TRANSCRIPTIONAL REPRESSOR"/>
    <property type="match status" value="1"/>
</dbReference>
<organism evidence="6 7">
    <name type="scientific">Caenimonas koreensis DSM 17982</name>
    <dbReference type="NCBI Taxonomy" id="1121255"/>
    <lineage>
        <taxon>Bacteria</taxon>
        <taxon>Pseudomonadati</taxon>
        <taxon>Pseudomonadota</taxon>
        <taxon>Betaproteobacteria</taxon>
        <taxon>Burkholderiales</taxon>
        <taxon>Comamonadaceae</taxon>
        <taxon>Caenimonas</taxon>
    </lineage>
</organism>
<dbReference type="OrthoDB" id="9799812at2"/>
<dbReference type="CDD" id="cd07377">
    <property type="entry name" value="WHTH_GntR"/>
    <property type="match status" value="1"/>
</dbReference>
<protein>
    <submittedName>
        <fullName evidence="6">Phosphonate utilization associated transcriptional regulator</fullName>
    </submittedName>
</protein>
<feature type="domain" description="HTH gntR-type" evidence="5">
    <location>
        <begin position="15"/>
        <end position="82"/>
    </location>
</feature>
<dbReference type="GO" id="GO:0003700">
    <property type="term" value="F:DNA-binding transcription factor activity"/>
    <property type="evidence" value="ECO:0007669"/>
    <property type="project" value="InterPro"/>
</dbReference>
<dbReference type="InterPro" id="IPR036390">
    <property type="entry name" value="WH_DNA-bd_sf"/>
</dbReference>
<evidence type="ECO:0000256" key="2">
    <source>
        <dbReference type="ARBA" id="ARBA00023125"/>
    </source>
</evidence>
<sequence>MNAVPHPTIALLQSSSLTTVVQQEIERAILQGEYAPGSKLTEADLAQKLGVSRGPVREAFRMLDEAGLVRTEKNRGVFVRDIPIDEAVEIFDLRASMDELVGRKLAANITPAQLKEIRALVDAMEKAVKAEDAYNYHLLNLKFHDRLVEMAGNSKLTAIYRKLIKELSLFRRLNLADGWLLPISANEHRQILKAIASGDQDAAGRAMFDHAMDSKERTIDNDLRRQARATEGAASKHAKAEHAER</sequence>
<dbReference type="PANTHER" id="PTHR43537">
    <property type="entry name" value="TRANSCRIPTIONAL REGULATOR, GNTR FAMILY"/>
    <property type="match status" value="1"/>
</dbReference>
<keyword evidence="7" id="KW-1185">Reference proteome</keyword>
<dbReference type="PROSITE" id="PS50949">
    <property type="entry name" value="HTH_GNTR"/>
    <property type="match status" value="1"/>
</dbReference>
<dbReference type="SMART" id="SM00895">
    <property type="entry name" value="FCD"/>
    <property type="match status" value="1"/>
</dbReference>
<accession>A0A844B6G8</accession>
<comment type="caution">
    <text evidence="6">The sequence shown here is derived from an EMBL/GenBank/DDBJ whole genome shotgun (WGS) entry which is preliminary data.</text>
</comment>
<evidence type="ECO:0000256" key="3">
    <source>
        <dbReference type="ARBA" id="ARBA00023163"/>
    </source>
</evidence>
<name>A0A844B6G8_9BURK</name>
<keyword evidence="2" id="KW-0238">DNA-binding</keyword>
<dbReference type="InterPro" id="IPR011711">
    <property type="entry name" value="GntR_C"/>
</dbReference>
<dbReference type="PRINTS" id="PR00035">
    <property type="entry name" value="HTHGNTR"/>
</dbReference>
<evidence type="ECO:0000313" key="7">
    <source>
        <dbReference type="Proteomes" id="UP000487350"/>
    </source>
</evidence>
<proteinExistence type="predicted"/>
<dbReference type="GO" id="GO:0003677">
    <property type="term" value="F:DNA binding"/>
    <property type="evidence" value="ECO:0007669"/>
    <property type="project" value="UniProtKB-KW"/>
</dbReference>
<dbReference type="InterPro" id="IPR000524">
    <property type="entry name" value="Tscrpt_reg_HTH_GntR"/>
</dbReference>
<evidence type="ECO:0000256" key="1">
    <source>
        <dbReference type="ARBA" id="ARBA00023015"/>
    </source>
</evidence>
<keyword evidence="1" id="KW-0805">Transcription regulation</keyword>
<evidence type="ECO:0000256" key="4">
    <source>
        <dbReference type="SAM" id="MobiDB-lite"/>
    </source>
</evidence>
<dbReference type="SUPFAM" id="SSF46785">
    <property type="entry name" value="Winged helix' DNA-binding domain"/>
    <property type="match status" value="1"/>
</dbReference>
<dbReference type="InterPro" id="IPR017723">
    <property type="entry name" value="Tscrpt_reg_AEP_util-assoc"/>
</dbReference>
<dbReference type="InterPro" id="IPR036388">
    <property type="entry name" value="WH-like_DNA-bd_sf"/>
</dbReference>
<dbReference type="SMART" id="SM00345">
    <property type="entry name" value="HTH_GNTR"/>
    <property type="match status" value="1"/>
</dbReference>
<reference evidence="6 7" key="1">
    <citation type="submission" date="2019-11" db="EMBL/GenBank/DDBJ databases">
        <title>Caenimonas koreensis gen. nov., sp. nov., isolated from activated sludge.</title>
        <authorList>
            <person name="Seung H.R."/>
        </authorList>
    </citation>
    <scope>NUCLEOTIDE SEQUENCE [LARGE SCALE GENOMIC DNA]</scope>
    <source>
        <strain evidence="6 7">EMB320</strain>
    </source>
</reference>
<gene>
    <name evidence="6" type="ORF">GHT07_06685</name>
</gene>
<dbReference type="Pfam" id="PF07729">
    <property type="entry name" value="FCD"/>
    <property type="match status" value="1"/>
</dbReference>